<protein>
    <submittedName>
        <fullName evidence="3">Uncharacterized protein</fullName>
    </submittedName>
</protein>
<gene>
    <name evidence="3" type="ORF">SDC9_65032</name>
</gene>
<feature type="transmembrane region" description="Helical" evidence="2">
    <location>
        <begin position="32"/>
        <end position="56"/>
    </location>
</feature>
<reference evidence="3" key="1">
    <citation type="submission" date="2019-08" db="EMBL/GenBank/DDBJ databases">
        <authorList>
            <person name="Kucharzyk K."/>
            <person name="Murdoch R.W."/>
            <person name="Higgins S."/>
            <person name="Loffler F."/>
        </authorList>
    </citation>
    <scope>NUCLEOTIDE SEQUENCE</scope>
</reference>
<evidence type="ECO:0000256" key="1">
    <source>
        <dbReference type="SAM" id="MobiDB-lite"/>
    </source>
</evidence>
<comment type="caution">
    <text evidence="3">The sequence shown here is derived from an EMBL/GenBank/DDBJ whole genome shotgun (WGS) entry which is preliminary data.</text>
</comment>
<name>A0A644XRA4_9ZZZZ</name>
<evidence type="ECO:0000313" key="3">
    <source>
        <dbReference type="EMBL" id="MPM18619.1"/>
    </source>
</evidence>
<keyword evidence="2" id="KW-0812">Transmembrane</keyword>
<dbReference type="EMBL" id="VSSQ01003019">
    <property type="protein sequence ID" value="MPM18619.1"/>
    <property type="molecule type" value="Genomic_DNA"/>
</dbReference>
<keyword evidence="2" id="KW-0472">Membrane</keyword>
<feature type="transmembrane region" description="Helical" evidence="2">
    <location>
        <begin position="6"/>
        <end position="25"/>
    </location>
</feature>
<dbReference type="AlphaFoldDB" id="A0A644XRA4"/>
<evidence type="ECO:0000256" key="2">
    <source>
        <dbReference type="SAM" id="Phobius"/>
    </source>
</evidence>
<organism evidence="3">
    <name type="scientific">bioreactor metagenome</name>
    <dbReference type="NCBI Taxonomy" id="1076179"/>
    <lineage>
        <taxon>unclassified sequences</taxon>
        <taxon>metagenomes</taxon>
        <taxon>ecological metagenomes</taxon>
    </lineage>
</organism>
<keyword evidence="2" id="KW-1133">Transmembrane helix</keyword>
<feature type="transmembrane region" description="Helical" evidence="2">
    <location>
        <begin position="62"/>
        <end position="80"/>
    </location>
</feature>
<feature type="region of interest" description="Disordered" evidence="1">
    <location>
        <begin position="85"/>
        <end position="110"/>
    </location>
</feature>
<proteinExistence type="predicted"/>
<accession>A0A644XRA4</accession>
<sequence>MDIFTQVVIMLAGAIGINMVFRKYVKPVSNWLYWFIGMFASTFVVNIISLYLVSIGTLPQDWGPVLIQTVAIGIMLLFMPREPGKFGAKMDPNEKADEDTDLKKRKKPKI</sequence>